<dbReference type="Proteomes" id="UP001177023">
    <property type="component" value="Unassembled WGS sequence"/>
</dbReference>
<evidence type="ECO:0000313" key="2">
    <source>
        <dbReference type="EMBL" id="CAJ0583923.1"/>
    </source>
</evidence>
<feature type="transmembrane region" description="Helical" evidence="1">
    <location>
        <begin position="41"/>
        <end position="60"/>
    </location>
</feature>
<gene>
    <name evidence="2" type="ORF">MSPICULIGERA_LOCUS21991</name>
</gene>
<proteinExistence type="predicted"/>
<feature type="transmembrane region" description="Helical" evidence="1">
    <location>
        <begin position="99"/>
        <end position="126"/>
    </location>
</feature>
<sequence length="213" mass="24350">MQVPIWLWHPSKSLDGPVHAKNYRCCCSCFSSPAGFKLMNYVFLVLFIFSFVLYSLIAASGDLHGEVRAEQWYSLISWTIATFVAFFAIYTLKPFYMQLYLIFATFTLTIGITASAVGLVMFSMAYVDLRSHDSYLHVGDLREANLLAIIGLLILLILLIGQMQLTHSYYKYIRDRQLEIEVEAARPLSVMVPTTMTKELKVQYILPPPYEDC</sequence>
<keyword evidence="1" id="KW-1133">Transmembrane helix</keyword>
<protein>
    <submittedName>
        <fullName evidence="2">Uncharacterized protein</fullName>
    </submittedName>
</protein>
<organism evidence="2 3">
    <name type="scientific">Mesorhabditis spiculigera</name>
    <dbReference type="NCBI Taxonomy" id="96644"/>
    <lineage>
        <taxon>Eukaryota</taxon>
        <taxon>Metazoa</taxon>
        <taxon>Ecdysozoa</taxon>
        <taxon>Nematoda</taxon>
        <taxon>Chromadorea</taxon>
        <taxon>Rhabditida</taxon>
        <taxon>Rhabditina</taxon>
        <taxon>Rhabditomorpha</taxon>
        <taxon>Rhabditoidea</taxon>
        <taxon>Rhabditidae</taxon>
        <taxon>Mesorhabditinae</taxon>
        <taxon>Mesorhabditis</taxon>
    </lineage>
</organism>
<dbReference type="AlphaFoldDB" id="A0AA36G8K2"/>
<evidence type="ECO:0000256" key="1">
    <source>
        <dbReference type="SAM" id="Phobius"/>
    </source>
</evidence>
<keyword evidence="1" id="KW-0812">Transmembrane</keyword>
<evidence type="ECO:0000313" key="3">
    <source>
        <dbReference type="Proteomes" id="UP001177023"/>
    </source>
</evidence>
<feature type="non-terminal residue" evidence="2">
    <location>
        <position position="1"/>
    </location>
</feature>
<feature type="transmembrane region" description="Helical" evidence="1">
    <location>
        <begin position="72"/>
        <end position="92"/>
    </location>
</feature>
<feature type="transmembrane region" description="Helical" evidence="1">
    <location>
        <begin position="146"/>
        <end position="166"/>
    </location>
</feature>
<accession>A0AA36G8K2</accession>
<reference evidence="2" key="1">
    <citation type="submission" date="2023-06" db="EMBL/GenBank/DDBJ databases">
        <authorList>
            <person name="Delattre M."/>
        </authorList>
    </citation>
    <scope>NUCLEOTIDE SEQUENCE</scope>
    <source>
        <strain evidence="2">AF72</strain>
    </source>
</reference>
<dbReference type="EMBL" id="CATQJA010002665">
    <property type="protein sequence ID" value="CAJ0583923.1"/>
    <property type="molecule type" value="Genomic_DNA"/>
</dbReference>
<comment type="caution">
    <text evidence="2">The sequence shown here is derived from an EMBL/GenBank/DDBJ whole genome shotgun (WGS) entry which is preliminary data.</text>
</comment>
<name>A0AA36G8K2_9BILA</name>
<keyword evidence="3" id="KW-1185">Reference proteome</keyword>
<keyword evidence="1" id="KW-0472">Membrane</keyword>